<protein>
    <submittedName>
        <fullName evidence="2">Uncharacterized protein</fullName>
    </submittedName>
</protein>
<name>A0AAN9JLU7_CLITE</name>
<keyword evidence="3" id="KW-1185">Reference proteome</keyword>
<evidence type="ECO:0000256" key="1">
    <source>
        <dbReference type="SAM" id="MobiDB-lite"/>
    </source>
</evidence>
<reference evidence="2 3" key="1">
    <citation type="submission" date="2024-01" db="EMBL/GenBank/DDBJ databases">
        <title>The genomes of 5 underutilized Papilionoideae crops provide insights into root nodulation and disease resistance.</title>
        <authorList>
            <person name="Yuan L."/>
        </authorList>
    </citation>
    <scope>NUCLEOTIDE SEQUENCE [LARGE SCALE GENOMIC DNA]</scope>
    <source>
        <strain evidence="2">LY-2023</strain>
        <tissue evidence="2">Leaf</tissue>
    </source>
</reference>
<feature type="region of interest" description="Disordered" evidence="1">
    <location>
        <begin position="1"/>
        <end position="72"/>
    </location>
</feature>
<comment type="caution">
    <text evidence="2">The sequence shown here is derived from an EMBL/GenBank/DDBJ whole genome shotgun (WGS) entry which is preliminary data.</text>
</comment>
<dbReference type="AlphaFoldDB" id="A0AAN9JLU7"/>
<evidence type="ECO:0000313" key="3">
    <source>
        <dbReference type="Proteomes" id="UP001359559"/>
    </source>
</evidence>
<proteinExistence type="predicted"/>
<feature type="compositionally biased region" description="Gly residues" evidence="1">
    <location>
        <begin position="52"/>
        <end position="61"/>
    </location>
</feature>
<sequence>MQSVKASWDRYAVKDGSVPEIQVGSIPESQDRSEGSGDSEDPTIGAERVSAGGTGSMGLGGIDMNQDSQSNP</sequence>
<organism evidence="2 3">
    <name type="scientific">Clitoria ternatea</name>
    <name type="common">Butterfly pea</name>
    <dbReference type="NCBI Taxonomy" id="43366"/>
    <lineage>
        <taxon>Eukaryota</taxon>
        <taxon>Viridiplantae</taxon>
        <taxon>Streptophyta</taxon>
        <taxon>Embryophyta</taxon>
        <taxon>Tracheophyta</taxon>
        <taxon>Spermatophyta</taxon>
        <taxon>Magnoliopsida</taxon>
        <taxon>eudicotyledons</taxon>
        <taxon>Gunneridae</taxon>
        <taxon>Pentapetalae</taxon>
        <taxon>rosids</taxon>
        <taxon>fabids</taxon>
        <taxon>Fabales</taxon>
        <taxon>Fabaceae</taxon>
        <taxon>Papilionoideae</taxon>
        <taxon>50 kb inversion clade</taxon>
        <taxon>NPAAA clade</taxon>
        <taxon>indigoferoid/millettioid clade</taxon>
        <taxon>Phaseoleae</taxon>
        <taxon>Clitoria</taxon>
    </lineage>
</organism>
<gene>
    <name evidence="2" type="ORF">RJT34_10984</name>
</gene>
<dbReference type="EMBL" id="JAYKXN010000003">
    <property type="protein sequence ID" value="KAK7300148.1"/>
    <property type="molecule type" value="Genomic_DNA"/>
</dbReference>
<evidence type="ECO:0000313" key="2">
    <source>
        <dbReference type="EMBL" id="KAK7300148.1"/>
    </source>
</evidence>
<dbReference type="Proteomes" id="UP001359559">
    <property type="component" value="Unassembled WGS sequence"/>
</dbReference>
<accession>A0AAN9JLU7</accession>